<accession>A0A3B0A6A4</accession>
<dbReference type="Proteomes" id="UP000279968">
    <property type="component" value="Unassembled WGS sequence"/>
</dbReference>
<dbReference type="AlphaFoldDB" id="A0A3B0A6A4"/>
<sequence length="107" mass="12199">MAFGRHPQEAVATVVLTDAWRKQQCSEEFVDDLCDRVMDPAIDELDGIFGDAWGRDIEPSLILEGPGLAFRITLVEVNGWEIGEMAQRVSQVFNKHWEQEVDRLPAW</sequence>
<reference evidence="1 2" key="1">
    <citation type="journal article" date="2015" name="Int. J. Syst. Evol. Microbiol.">
        <title>Micromonospora costi sp. nov., isolated from a leaf of Costus speciosus.</title>
        <authorList>
            <person name="Thawai C."/>
        </authorList>
    </citation>
    <scope>NUCLEOTIDE SEQUENCE [LARGE SCALE GENOMIC DNA]</scope>
    <source>
        <strain evidence="1 2">CS1-12</strain>
    </source>
</reference>
<keyword evidence="2" id="KW-1185">Reference proteome</keyword>
<proteinExistence type="predicted"/>
<protein>
    <submittedName>
        <fullName evidence="1">Uncharacterized protein</fullName>
    </submittedName>
</protein>
<evidence type="ECO:0000313" key="1">
    <source>
        <dbReference type="EMBL" id="RKN55850.1"/>
    </source>
</evidence>
<name>A0A3B0A6A4_9ACTN</name>
<dbReference type="OrthoDB" id="9870750at2"/>
<dbReference type="RefSeq" id="WP_120780033.1">
    <property type="nucleotide sequence ID" value="NZ_JBHLUP010000002.1"/>
</dbReference>
<gene>
    <name evidence="1" type="ORF">D7193_14725</name>
</gene>
<organism evidence="1 2">
    <name type="scientific">Micromonospora costi</name>
    <dbReference type="NCBI Taxonomy" id="1530042"/>
    <lineage>
        <taxon>Bacteria</taxon>
        <taxon>Bacillati</taxon>
        <taxon>Actinomycetota</taxon>
        <taxon>Actinomycetes</taxon>
        <taxon>Micromonosporales</taxon>
        <taxon>Micromonosporaceae</taxon>
        <taxon>Micromonospora</taxon>
    </lineage>
</organism>
<comment type="caution">
    <text evidence="1">The sequence shown here is derived from an EMBL/GenBank/DDBJ whole genome shotgun (WGS) entry which is preliminary data.</text>
</comment>
<dbReference type="EMBL" id="RBAN01000002">
    <property type="protein sequence ID" value="RKN55850.1"/>
    <property type="molecule type" value="Genomic_DNA"/>
</dbReference>
<evidence type="ECO:0000313" key="2">
    <source>
        <dbReference type="Proteomes" id="UP000279968"/>
    </source>
</evidence>